<evidence type="ECO:0000313" key="2">
    <source>
        <dbReference type="Proteomes" id="UP001305414"/>
    </source>
</evidence>
<organism evidence="1 2">
    <name type="scientific">Xylaria bambusicola</name>
    <dbReference type="NCBI Taxonomy" id="326684"/>
    <lineage>
        <taxon>Eukaryota</taxon>
        <taxon>Fungi</taxon>
        <taxon>Dikarya</taxon>
        <taxon>Ascomycota</taxon>
        <taxon>Pezizomycotina</taxon>
        <taxon>Sordariomycetes</taxon>
        <taxon>Xylariomycetidae</taxon>
        <taxon>Xylariales</taxon>
        <taxon>Xylariaceae</taxon>
        <taxon>Xylaria</taxon>
    </lineage>
</organism>
<dbReference type="AlphaFoldDB" id="A0AAN7ZEJ4"/>
<accession>A0AAN7ZEJ4</accession>
<gene>
    <name evidence="1" type="ORF">RRF57_012124</name>
</gene>
<proteinExistence type="predicted"/>
<name>A0AAN7ZEJ4_9PEZI</name>
<protein>
    <submittedName>
        <fullName evidence="1">Uncharacterized protein</fullName>
    </submittedName>
</protein>
<sequence length="125" mass="14252">MDLLDPHIADLFDYQLHDLLDNRIENAKHGLSTRVDISMLTYQILDARKYRYLPGESHAILHQPFGFIVFEVGHREADVAIRIAWPSERKLVSNIKLTQGTAISFGLLQDHVIVFADGLSDQLLE</sequence>
<comment type="caution">
    <text evidence="1">The sequence shown here is derived from an EMBL/GenBank/DDBJ whole genome shotgun (WGS) entry which is preliminary data.</text>
</comment>
<dbReference type="Proteomes" id="UP001305414">
    <property type="component" value="Unassembled WGS sequence"/>
</dbReference>
<keyword evidence="2" id="KW-1185">Reference proteome</keyword>
<evidence type="ECO:0000313" key="1">
    <source>
        <dbReference type="EMBL" id="KAK5636413.1"/>
    </source>
</evidence>
<dbReference type="EMBL" id="JAWHQM010000068">
    <property type="protein sequence ID" value="KAK5636413.1"/>
    <property type="molecule type" value="Genomic_DNA"/>
</dbReference>
<reference evidence="1 2" key="1">
    <citation type="submission" date="2023-10" db="EMBL/GenBank/DDBJ databases">
        <title>Draft genome sequence of Xylaria bambusicola isolate GMP-LS, the root and basal stem rot pathogen of sugarcane in Indonesia.</title>
        <authorList>
            <person name="Selvaraj P."/>
            <person name="Muralishankar V."/>
            <person name="Muruganantham S."/>
            <person name="Sp S."/>
            <person name="Haryani S."/>
            <person name="Lau K.J.X."/>
            <person name="Naqvi N.I."/>
        </authorList>
    </citation>
    <scope>NUCLEOTIDE SEQUENCE [LARGE SCALE GENOMIC DNA]</scope>
    <source>
        <strain evidence="1">GMP-LS</strain>
    </source>
</reference>